<reference evidence="10 11" key="1">
    <citation type="submission" date="2020-03" db="EMBL/GenBank/DDBJ databases">
        <title>Genomic Encyclopedia of Type Strains, Phase IV (KMG-IV): sequencing the most valuable type-strain genomes for metagenomic binning, comparative biology and taxonomic classification.</title>
        <authorList>
            <person name="Goeker M."/>
        </authorList>
    </citation>
    <scope>NUCLEOTIDE SEQUENCE [LARGE SCALE GENOMIC DNA]</scope>
    <source>
        <strain evidence="10 11">DSM 5718</strain>
    </source>
</reference>
<proteinExistence type="inferred from homology"/>
<dbReference type="InterPro" id="IPR006035">
    <property type="entry name" value="Ureohydrolase"/>
</dbReference>
<feature type="binding site" evidence="8">
    <location>
        <position position="241"/>
    </location>
    <ligand>
        <name>Mn(2+)</name>
        <dbReference type="ChEBI" id="CHEBI:29035"/>
        <label>1</label>
    </ligand>
</feature>
<dbReference type="InterPro" id="IPR014033">
    <property type="entry name" value="Arginase"/>
</dbReference>
<dbReference type="GO" id="GO:0004053">
    <property type="term" value="F:arginase activity"/>
    <property type="evidence" value="ECO:0007669"/>
    <property type="project" value="UniProtKB-EC"/>
</dbReference>
<gene>
    <name evidence="10" type="ORF">FHS56_001867</name>
</gene>
<dbReference type="InterPro" id="IPR023696">
    <property type="entry name" value="Ureohydrolase_dom_sf"/>
</dbReference>
<evidence type="ECO:0000313" key="10">
    <source>
        <dbReference type="EMBL" id="NIK74354.1"/>
    </source>
</evidence>
<evidence type="ECO:0000256" key="2">
    <source>
        <dbReference type="ARBA" id="ARBA00012168"/>
    </source>
</evidence>
<keyword evidence="4" id="KW-0056">Arginine metabolism</keyword>
<comment type="pathway">
    <text evidence="1">Nitrogen metabolism; urea cycle; L-ornithine and urea from L-arginine: step 1/1.</text>
</comment>
<dbReference type="Pfam" id="PF00491">
    <property type="entry name" value="Arginase"/>
    <property type="match status" value="1"/>
</dbReference>
<dbReference type="EC" id="3.5.3.1" evidence="2"/>
<dbReference type="CDD" id="cd09989">
    <property type="entry name" value="Arginase"/>
    <property type="match status" value="1"/>
</dbReference>
<dbReference type="Proteomes" id="UP000537126">
    <property type="component" value="Unassembled WGS sequence"/>
</dbReference>
<dbReference type="RefSeq" id="WP_166919940.1">
    <property type="nucleotide sequence ID" value="NZ_JAASRN010000002.1"/>
</dbReference>
<dbReference type="GO" id="GO:0030145">
    <property type="term" value="F:manganese ion binding"/>
    <property type="evidence" value="ECO:0007669"/>
    <property type="project" value="TreeGrafter"/>
</dbReference>
<dbReference type="AlphaFoldDB" id="A0A846MRX9"/>
<dbReference type="PANTHER" id="PTHR43782">
    <property type="entry name" value="ARGINASE"/>
    <property type="match status" value="1"/>
</dbReference>
<evidence type="ECO:0000256" key="8">
    <source>
        <dbReference type="PIRSR" id="PIRSR036979-1"/>
    </source>
</evidence>
<evidence type="ECO:0000256" key="5">
    <source>
        <dbReference type="ARBA" id="ARBA00022723"/>
    </source>
</evidence>
<feature type="binding site" evidence="8">
    <location>
        <position position="98"/>
    </location>
    <ligand>
        <name>Mn(2+)</name>
        <dbReference type="ChEBI" id="CHEBI:29035"/>
        <label>1</label>
    </ligand>
</feature>
<dbReference type="EMBL" id="JAASRN010000002">
    <property type="protein sequence ID" value="NIK74354.1"/>
    <property type="molecule type" value="Genomic_DNA"/>
</dbReference>
<feature type="binding site" evidence="8">
    <location>
        <position position="123"/>
    </location>
    <ligand>
        <name>Mn(2+)</name>
        <dbReference type="ChEBI" id="CHEBI:29035"/>
        <label>1</label>
    </ligand>
</feature>
<keyword evidence="5 8" id="KW-0479">Metal-binding</keyword>
<feature type="binding site" evidence="8">
    <location>
        <position position="127"/>
    </location>
    <ligand>
        <name>Mn(2+)</name>
        <dbReference type="ChEBI" id="CHEBI:29035"/>
        <label>1</label>
    </ligand>
</feature>
<feature type="binding site" evidence="8">
    <location>
        <position position="243"/>
    </location>
    <ligand>
        <name>Mn(2+)</name>
        <dbReference type="ChEBI" id="CHEBI:29035"/>
        <label>1</label>
    </ligand>
</feature>
<dbReference type="PRINTS" id="PR00116">
    <property type="entry name" value="ARGINASE"/>
</dbReference>
<dbReference type="SUPFAM" id="SSF52768">
    <property type="entry name" value="Arginase/deacetylase"/>
    <property type="match status" value="1"/>
</dbReference>
<protein>
    <recommendedName>
        <fullName evidence="3">Arginase</fullName>
        <ecNumber evidence="2">3.5.3.1</ecNumber>
    </recommendedName>
</protein>
<keyword evidence="11" id="KW-1185">Reference proteome</keyword>
<comment type="caution">
    <text evidence="10">The sequence shown here is derived from an EMBL/GenBank/DDBJ whole genome shotgun (WGS) entry which is preliminary data.</text>
</comment>
<evidence type="ECO:0000256" key="4">
    <source>
        <dbReference type="ARBA" id="ARBA00022503"/>
    </source>
</evidence>
<dbReference type="Gene3D" id="3.40.800.10">
    <property type="entry name" value="Ureohydrolase domain"/>
    <property type="match status" value="1"/>
</dbReference>
<keyword evidence="7 8" id="KW-0464">Manganese</keyword>
<organism evidence="10 11">
    <name type="scientific">Thermonema lapsum</name>
    <dbReference type="NCBI Taxonomy" id="28195"/>
    <lineage>
        <taxon>Bacteria</taxon>
        <taxon>Pseudomonadati</taxon>
        <taxon>Bacteroidota</taxon>
        <taxon>Cytophagia</taxon>
        <taxon>Cytophagales</taxon>
        <taxon>Thermonemataceae</taxon>
        <taxon>Thermonema</taxon>
    </lineage>
</organism>
<accession>A0A846MRX9</accession>
<dbReference type="PIRSF" id="PIRSF036979">
    <property type="entry name" value="Arginase"/>
    <property type="match status" value="1"/>
</dbReference>
<comment type="cofactor">
    <cofactor evidence="8">
        <name>Mn(2+)</name>
        <dbReference type="ChEBI" id="CHEBI:29035"/>
    </cofactor>
    <text evidence="8">Binds 2 manganese ions per subunit.</text>
</comment>
<evidence type="ECO:0000313" key="11">
    <source>
        <dbReference type="Proteomes" id="UP000537126"/>
    </source>
</evidence>
<dbReference type="PANTHER" id="PTHR43782:SF3">
    <property type="entry name" value="ARGINASE"/>
    <property type="match status" value="1"/>
</dbReference>
<keyword evidence="6 10" id="KW-0378">Hydrolase</keyword>
<name>A0A846MRX9_9BACT</name>
<evidence type="ECO:0000256" key="7">
    <source>
        <dbReference type="ARBA" id="ARBA00023211"/>
    </source>
</evidence>
<dbReference type="GO" id="GO:0006525">
    <property type="term" value="P:arginine metabolic process"/>
    <property type="evidence" value="ECO:0007669"/>
    <property type="project" value="UniProtKB-KW"/>
</dbReference>
<evidence type="ECO:0000256" key="3">
    <source>
        <dbReference type="ARBA" id="ARBA00018123"/>
    </source>
</evidence>
<evidence type="ECO:0000256" key="1">
    <source>
        <dbReference type="ARBA" id="ARBA00005098"/>
    </source>
</evidence>
<evidence type="ECO:0000256" key="6">
    <source>
        <dbReference type="ARBA" id="ARBA00022801"/>
    </source>
</evidence>
<comment type="similarity">
    <text evidence="9">Belongs to the arginase family.</text>
</comment>
<dbReference type="PROSITE" id="PS51409">
    <property type="entry name" value="ARGINASE_2"/>
    <property type="match status" value="1"/>
</dbReference>
<feature type="binding site" evidence="8">
    <location>
        <position position="125"/>
    </location>
    <ligand>
        <name>Mn(2+)</name>
        <dbReference type="ChEBI" id="CHEBI:29035"/>
        <label>1</label>
    </ligand>
</feature>
<sequence>MERKVNIVGVPSEIGAGTRGASLGIEALKVVGWNRHIPLFKQYPIQYVPHENDVLYEESSFQHARYIDAYTRIADGISREIEKSLHSYTRNVVLAGDHSTAAATIFALMRAYPNKRLGVVWIDAHADMHSPYTTPSGNMHGMPLALALGEDNLACKRNEPKKETIECWNKLKNLAGGRHILSQDIVFIGLRSFEAEEAFLIEKHHIPHISVEEVRYHGAEYTVNRALNYLGSCDILYVSFDVDSMDSSISKGTGTPVANGLTAEEAKKINCLLCENEKVVCWEMVEINPMLDDKGNRMAEVAFDILQASIDALEKAAAVVPS</sequence>
<evidence type="ECO:0000256" key="9">
    <source>
        <dbReference type="PROSITE-ProRule" id="PRU00742"/>
    </source>
</evidence>
<dbReference type="GO" id="GO:0005829">
    <property type="term" value="C:cytosol"/>
    <property type="evidence" value="ECO:0007669"/>
    <property type="project" value="TreeGrafter"/>
</dbReference>